<dbReference type="GO" id="GO:0005576">
    <property type="term" value="C:extracellular region"/>
    <property type="evidence" value="ECO:0007669"/>
    <property type="project" value="UniProtKB-SubCell"/>
</dbReference>
<reference evidence="12 13" key="2">
    <citation type="submission" date="2019-01" db="EMBL/GenBank/DDBJ databases">
        <title>The decoding of complex shrimp genome reveals the adaptation for benthos swimmer, frequently molting mechanism and breeding impact on genome.</title>
        <authorList>
            <person name="Sun Y."/>
            <person name="Gao Y."/>
            <person name="Yu Y."/>
        </authorList>
    </citation>
    <scope>NUCLEOTIDE SEQUENCE [LARGE SCALE GENOMIC DNA]</scope>
    <source>
        <tissue evidence="12">Muscle</tissue>
    </source>
</reference>
<dbReference type="Gene3D" id="2.30.230.10">
    <property type="entry name" value="Lipovitellin, beta-sheet shell regions, chain A"/>
    <property type="match status" value="1"/>
</dbReference>
<evidence type="ECO:0000256" key="1">
    <source>
        <dbReference type="ARBA" id="ARBA00004613"/>
    </source>
</evidence>
<gene>
    <name evidence="12" type="ORF">C7M84_007465</name>
</gene>
<keyword evidence="2" id="KW-0813">Transport</keyword>
<evidence type="ECO:0000259" key="11">
    <source>
        <dbReference type="PROSITE" id="PS51211"/>
    </source>
</evidence>
<organism evidence="12 13">
    <name type="scientific">Penaeus vannamei</name>
    <name type="common">Whiteleg shrimp</name>
    <name type="synonym">Litopenaeus vannamei</name>
    <dbReference type="NCBI Taxonomy" id="6689"/>
    <lineage>
        <taxon>Eukaryota</taxon>
        <taxon>Metazoa</taxon>
        <taxon>Ecdysozoa</taxon>
        <taxon>Arthropoda</taxon>
        <taxon>Crustacea</taxon>
        <taxon>Multicrustacea</taxon>
        <taxon>Malacostraca</taxon>
        <taxon>Eumalacostraca</taxon>
        <taxon>Eucarida</taxon>
        <taxon>Decapoda</taxon>
        <taxon>Dendrobranchiata</taxon>
        <taxon>Penaeoidea</taxon>
        <taxon>Penaeidae</taxon>
        <taxon>Penaeus</taxon>
    </lineage>
</organism>
<dbReference type="InterPro" id="IPR009454">
    <property type="entry name" value="Lipid_transpt_open_b-sht"/>
</dbReference>
<evidence type="ECO:0000256" key="8">
    <source>
        <dbReference type="ARBA" id="ARBA00023180"/>
    </source>
</evidence>
<feature type="non-terminal residue" evidence="12">
    <location>
        <position position="1"/>
    </location>
</feature>
<dbReference type="InterPro" id="IPR015819">
    <property type="entry name" value="Lipid_transp_b-sht_shell"/>
</dbReference>
<feature type="domain" description="Vitellogenin" evidence="11">
    <location>
        <begin position="1"/>
        <end position="498"/>
    </location>
</feature>
<dbReference type="Gene3D" id="1.25.10.20">
    <property type="entry name" value="Vitellinogen, superhelical"/>
    <property type="match status" value="1"/>
</dbReference>
<proteinExistence type="predicted"/>
<dbReference type="SUPFAM" id="SSF56968">
    <property type="entry name" value="Lipovitellin-phosvitin complex, beta-sheet shell regions"/>
    <property type="match status" value="2"/>
</dbReference>
<dbReference type="STRING" id="6689.A0A423TC99"/>
<dbReference type="Gene3D" id="2.20.80.10">
    <property type="entry name" value="Lipovitellin-phosvitin complex, chain A, domain 4"/>
    <property type="match status" value="1"/>
</dbReference>
<evidence type="ECO:0000256" key="4">
    <source>
        <dbReference type="ARBA" id="ARBA00022729"/>
    </source>
</evidence>
<dbReference type="PANTHER" id="PTHR23345:SF15">
    <property type="entry name" value="VITELLOGENIN 1-RELATED"/>
    <property type="match status" value="1"/>
</dbReference>
<evidence type="ECO:0000256" key="2">
    <source>
        <dbReference type="ARBA" id="ARBA00022448"/>
    </source>
</evidence>
<evidence type="ECO:0000256" key="7">
    <source>
        <dbReference type="ARBA" id="ARBA00023157"/>
    </source>
</evidence>
<dbReference type="SMART" id="SM00638">
    <property type="entry name" value="LPD_N"/>
    <property type="match status" value="1"/>
</dbReference>
<evidence type="ECO:0000256" key="6">
    <source>
        <dbReference type="ARBA" id="ARBA00023055"/>
    </source>
</evidence>
<dbReference type="OrthoDB" id="6484170at2759"/>
<dbReference type="SUPFAM" id="SSF48431">
    <property type="entry name" value="Lipovitellin-phosvitin complex, superhelical domain"/>
    <property type="match status" value="1"/>
</dbReference>
<dbReference type="Pfam" id="PF06448">
    <property type="entry name" value="DUF1081"/>
    <property type="match status" value="1"/>
</dbReference>
<comment type="subcellular location">
    <subcellularLocation>
        <location evidence="1">Secreted</location>
    </subcellularLocation>
</comment>
<dbReference type="InterPro" id="IPR015816">
    <property type="entry name" value="Vitellinogen_b-sht_N"/>
</dbReference>
<evidence type="ECO:0000256" key="5">
    <source>
        <dbReference type="ARBA" id="ARBA00022761"/>
    </source>
</evidence>
<comment type="caution">
    <text evidence="12">The sequence shown here is derived from an EMBL/GenBank/DDBJ whole genome shotgun (WGS) entry which is preliminary data.</text>
</comment>
<dbReference type="GO" id="GO:0005319">
    <property type="term" value="F:lipid transporter activity"/>
    <property type="evidence" value="ECO:0007669"/>
    <property type="project" value="InterPro"/>
</dbReference>
<evidence type="ECO:0000256" key="9">
    <source>
        <dbReference type="PROSITE-ProRule" id="PRU00557"/>
    </source>
</evidence>
<evidence type="ECO:0000256" key="3">
    <source>
        <dbReference type="ARBA" id="ARBA00022525"/>
    </source>
</evidence>
<keyword evidence="4" id="KW-0732">Signal</keyword>
<dbReference type="InterPro" id="IPR050733">
    <property type="entry name" value="Vitellogenin/Apolipophorin"/>
</dbReference>
<dbReference type="GO" id="GO:0045735">
    <property type="term" value="F:nutrient reservoir activity"/>
    <property type="evidence" value="ECO:0007669"/>
    <property type="project" value="UniProtKB-KW"/>
</dbReference>
<dbReference type="Gene3D" id="2.20.50.20">
    <property type="entry name" value="Lipovitellin. Chain A, domain 3"/>
    <property type="match status" value="1"/>
</dbReference>
<evidence type="ECO:0000256" key="10">
    <source>
        <dbReference type="SAM" id="MobiDB-lite"/>
    </source>
</evidence>
<dbReference type="SMART" id="SM01169">
    <property type="entry name" value="DUF1943"/>
    <property type="match status" value="1"/>
</dbReference>
<evidence type="ECO:0000313" key="13">
    <source>
        <dbReference type="Proteomes" id="UP000283509"/>
    </source>
</evidence>
<keyword evidence="5" id="KW-0758">Storage protein</keyword>
<accession>A0A423TC99</accession>
<reference evidence="12 13" key="1">
    <citation type="submission" date="2018-04" db="EMBL/GenBank/DDBJ databases">
        <authorList>
            <person name="Zhang X."/>
            <person name="Yuan J."/>
            <person name="Li F."/>
            <person name="Xiang J."/>
        </authorList>
    </citation>
    <scope>NUCLEOTIDE SEQUENCE [LARGE SCALE GENOMIC DNA]</scope>
    <source>
        <tissue evidence="12">Muscle</tissue>
    </source>
</reference>
<dbReference type="PANTHER" id="PTHR23345">
    <property type="entry name" value="VITELLOGENIN-RELATED"/>
    <property type="match status" value="1"/>
</dbReference>
<keyword evidence="8" id="KW-0325">Glycoprotein</keyword>
<name>A0A423TC99_PENVA</name>
<comment type="caution">
    <text evidence="9">Lacks conserved residue(s) required for the propagation of feature annotation.</text>
</comment>
<keyword evidence="13" id="KW-1185">Reference proteome</keyword>
<dbReference type="InterPro" id="IPR011030">
    <property type="entry name" value="Lipovitellin_superhlx_dom"/>
</dbReference>
<dbReference type="InterPro" id="IPR001747">
    <property type="entry name" value="Vitellogenin_N"/>
</dbReference>
<feature type="region of interest" description="Disordered" evidence="10">
    <location>
        <begin position="3013"/>
        <end position="3038"/>
    </location>
</feature>
<keyword evidence="6" id="KW-0445">Lipid transport</keyword>
<dbReference type="PROSITE" id="PS51211">
    <property type="entry name" value="VITELLOGENIN"/>
    <property type="match status" value="1"/>
</dbReference>
<sequence>TDIVGECEVDYSVLGAEGILLLLEKTRNIATCRGRSSTTSFMQGVPYSFDGGLQTLPLLNTTSKCVQSIGEGMIKSASCLEHHRFTPFSSEKGGILTTVSQNLTFTYHKSSVAKMGAIHGRTDLKYDHHNHIHVEGLDAKTMDDSQQWRARSNQILDQIAENKKVEGVATSAPRLFKELVQSLRHLDFAQLWAISEERAWGPERGVFDDALPMVGTGASVGVMRDLMEGGKVNDIMTNTWLTSLSFIPRPDLDTIEMAAPLLETEAVPADAFLGVGALVHSYCRDHPACSSEPPVQRVMGALHGFLEESCYRESSDDKIQILMALKGLENAGLAVGETIPPTLNQCIQSEANENEIRLAAISAFRRFPCGVSREPVRHVFLDPAMDSELRIAAYLELMRCIDYATVQLVKHVLLHEEVNQVGSFVWTHLLNMKESGLPSRAEVQGLLSNQEIASKFSADVRKFSRNFEWSGFYDDLNIGAGVDANIIFSQHSYIPRSATFNFTTDLFGHSLNLLEFGARAEGWDRYTDSIYRNFQESDQQNINNPKIRNMIATSGKREEYFGKAAELSLHMKTFGNEIYYRHLHGMEKIMEAFSALSPIERIMRLNKGEAINMQKSWLASESAFIIPTTAGVPLNLTLTASIALDVHASGNLDIFSFAQTGQASISGQLKPSVGVEVVGSMLVDGHAAQSGAQLVTTLHSSTVVDGRFDIGGSEFVRVDIKMPREKVEIMNFTSNLVLVHGSVEAGAEGSKEILEGVANDREELADCSGYDQQIGAKLCWSLQYPNASRVPESPFYPLTGPSKLQVVLHKIDPTLTSYQMRYTWERRPHYRTFLVSLNTPGTATSREHSIRYNINFRSQNVFLDLNSPRANLSARGRYVWTDTDQRMDLSVSVDNRETATVAAGFTRYRKSGSNVVTPIFTVTWKEQELVKVSGTIDLREKLGARLYEVDMQVAYLLQNRRGNWEPGTGTIKGSLSDNGFERNANLQVDYVPSVRAPVEIITIEYRVANSSTVLDSKFERRWRFFFSQFPNINFKGEWFFKRHFGSMENTLQVNLGENFENPQYRVDIFQLFTFYHLDSRTTFNSTFNVKHQKSNLDFKMGADWFHDEYVLSTGFVVQYATNKEVVSQLHLRKEPTGFLNAEGYWFLRVPDWTSVEVKGDVKELRNKIYQFDGEVRYGPNWVLEVGGRYGDLSTRLESLHDLLLDVTLPGRGLTQINATFHANERKMSVVTHVLLNRTHKYGVKASYIHGEDDLRVREHSVNLELYLPGRQYKLHSEISIGTVITVVNDIHLDRHRDIHMRVTADILQPRQRGLKALLKWDANRDPNQKLDIEVRYETPSDRQVTILLDSVLSFLGQQYRANWRTNKLLQYIDRDMIWEHKNEGSLSWMEPNRRVQEIATNFTIRFRRGDTAELYGKVDITTPFIHWKQNYLEVKYARDMDHIESSLRSRWHDGEFLDLQLLAKKTIDASTFRIETKLDVSSSFEGLVSASTGIRLEKTPGIIDTNIYIQWDTDRLELALEGKDDSYYDQLRYSVFGQVLTTIEGYRDMSTALDLAILPSAIDTHAKAKWEGHEYKLRLTGEAYSGLDYLRGNLTVTSLQHEDFVKANIRVYHDPLDVEEKLSLVVMWPGQEARVEGQVATLPQHFKAGIQVDTTFEEIRRAVIVLGHSKEEHIKTEARVKWNDKVDAGFVVLGQVTSLSDFLVSCTILTPFPGYEVITGEVRNLFTLDPEVRVNPRIYGQIGERKYGLGASYEQGQLPRLRIAFELYTPLPELHTVVLDLCDNTTSSEVKYDLTMKYGPTKQVRLSLETEMKGNGLQGQAKAVLPLQSLDERLSDATLEAVGSIFWEPAAEVNLTFSSQTDVTTKLSVMGSFPRVDAGELQVAMDTPVEGYENLDFMCEYSLPTVDEEGHFNGRLSTTKGGVFQFQARGTTRNLSGSFSSPFEPFRTGSFMWKLTALDVVKSHLAANFGWGEKDIKLDATIKFQDQFIQMFDGTLETPWEDLERSALRLEGKAQQGGYRNQLVLEGAGRVYQGTLFWKYQSDDEWDVNVEVSRQSGSQESRYTLQTGLTNTRRQPFKLTFHVTTPHQGFQEVKFNVELRRRIPYKLILGWGTTVGSGNLEMTFRKLSFSEIEGTLSLTMPQDQGPDRFYTLELQLTNGFTQDTIDVTCAVDFKSNQEYWDHLVVKGIVRQVTYDPGELSLYLLWPGADPISFTAIGEHYDDFQVIKPTITLDLTRSRYSFAGEMRKKGSELNLTGTLDWKRGSSDPQKVVLHSGFVFSDNAMDGKVTLDLPMVKGWNKNQADIHYETREGRHWFTVNMETGPEVTSIKGNMLANGFPAGDGEITVSSTLKWDKQPLTLNFKQELTMDGYEGDYHLEWPSKHNSTSPWERNPVHASLKHNFLESGHQGALQVTGSFTMGKPVQISYEFKFPSSGDVRVVMGVSYGVLAMSVKADRVTVVLSDGILKQRTSFEFDNFLWPFGISSTKETKQKSDTERERVTTLELYDLQNDDSRISVSFAHNSAQSGRHFSVKGNALGREIVLAAGYVLTSRNFSMDFLLSWSEQERIEFNIVWEDMSRGFTKEHKLKGKFSQPYRTVLLDGSYKRSRKNIDAFVKFNWDGDSPSGEEEILGRLQWADESVSPSKLHKAFVSFSHPLLEEDIKLSAELRQNLRELLAFIMKLQYSPEEHHDVIGELFVTRDTTHEGAALFSTKASLGHQASQLELRTNGSLTLGGGKYALLQNFLYTNITGHDQTAKLLAALDRMQKTVHASLETWKKLVDIHVEVEEDPNGRWTVVATGVPNQKVPLMTHLEMSSAHPVVTITFDNLLSNDTVYDTSFPRYIAEQVVLEGGVEDLRHARFSMRHRNPRWLTEGEVPRPTWETDADFSFKLNHSRLLSSHLVWRTELAEEVMSEVGELIGASYDLRLSVEDWLKVSAQKAGEEALKRAEPILQDVAAVVKPLIVDFKNESREFLDDLWLLYSNINRTTMELRYQQSLTFIFNKVMDTLENVIQEPSTEAGGRGAQRSGQNSSREDTNIL</sequence>
<protein>
    <recommendedName>
        <fullName evidence="11">Vitellogenin domain-containing protein</fullName>
    </recommendedName>
</protein>
<dbReference type="EMBL" id="QCYY01001947">
    <property type="protein sequence ID" value="ROT74058.1"/>
    <property type="molecule type" value="Genomic_DNA"/>
</dbReference>
<dbReference type="InterPro" id="IPR015817">
    <property type="entry name" value="Vitellinogen_open_b-sht_sub1"/>
</dbReference>
<evidence type="ECO:0000313" key="12">
    <source>
        <dbReference type="EMBL" id="ROT74058.1"/>
    </source>
</evidence>
<dbReference type="Pfam" id="PF01347">
    <property type="entry name" value="Vitellogenin_N"/>
    <property type="match status" value="1"/>
</dbReference>
<dbReference type="InterPro" id="IPR015255">
    <property type="entry name" value="Vitellinogen_open_b-sht"/>
</dbReference>
<dbReference type="Pfam" id="PF09172">
    <property type="entry name" value="Vit_open_b-sht"/>
    <property type="match status" value="1"/>
</dbReference>
<keyword evidence="7" id="KW-1015">Disulfide bond</keyword>
<keyword evidence="3" id="KW-0964">Secreted</keyword>
<dbReference type="Proteomes" id="UP000283509">
    <property type="component" value="Unassembled WGS sequence"/>
</dbReference>